<dbReference type="CDD" id="cd01574">
    <property type="entry name" value="PBP1_LacI"/>
    <property type="match status" value="1"/>
</dbReference>
<dbReference type="PROSITE" id="PS50943">
    <property type="entry name" value="HTH_CROC1"/>
    <property type="match status" value="1"/>
</dbReference>
<dbReference type="CDD" id="cd01392">
    <property type="entry name" value="HTH_LacI"/>
    <property type="match status" value="1"/>
</dbReference>
<keyword evidence="3" id="KW-0804">Transcription</keyword>
<dbReference type="PROSITE" id="PS50932">
    <property type="entry name" value="HTH_LACI_2"/>
    <property type="match status" value="1"/>
</dbReference>
<reference evidence="6" key="1">
    <citation type="submission" date="2019-11" db="EMBL/GenBank/DDBJ databases">
        <authorList>
            <person name="Feng L."/>
        </authorList>
    </citation>
    <scope>NUCLEOTIDE SEQUENCE</scope>
    <source>
        <strain evidence="6">EMassiliensisLFYP7</strain>
    </source>
</reference>
<dbReference type="InterPro" id="IPR028082">
    <property type="entry name" value="Peripla_BP_I"/>
</dbReference>
<evidence type="ECO:0000256" key="1">
    <source>
        <dbReference type="ARBA" id="ARBA00023015"/>
    </source>
</evidence>
<dbReference type="InterPro" id="IPR010982">
    <property type="entry name" value="Lambda_DNA-bd_dom_sf"/>
</dbReference>
<dbReference type="InterPro" id="IPR046335">
    <property type="entry name" value="LacI/GalR-like_sensor"/>
</dbReference>
<evidence type="ECO:0000259" key="5">
    <source>
        <dbReference type="PROSITE" id="PS50943"/>
    </source>
</evidence>
<dbReference type="FunFam" id="1.10.260.40:FF:000002">
    <property type="entry name" value="HTH-type transcriptional repressor PurR"/>
    <property type="match status" value="1"/>
</dbReference>
<organism evidence="6">
    <name type="scientific">Phytobacter massiliensis</name>
    <dbReference type="NCBI Taxonomy" id="1485952"/>
    <lineage>
        <taxon>Bacteria</taxon>
        <taxon>Pseudomonadati</taxon>
        <taxon>Pseudomonadota</taxon>
        <taxon>Gammaproteobacteria</taxon>
        <taxon>Enterobacterales</taxon>
        <taxon>Enterobacteriaceae</taxon>
        <taxon>Phytobacter</taxon>
    </lineage>
</organism>
<dbReference type="InterPro" id="IPR000843">
    <property type="entry name" value="HTH_LacI"/>
</dbReference>
<proteinExistence type="predicted"/>
<dbReference type="Gene3D" id="1.10.260.40">
    <property type="entry name" value="lambda repressor-like DNA-binding domains"/>
    <property type="match status" value="1"/>
</dbReference>
<dbReference type="PANTHER" id="PTHR30146:SF153">
    <property type="entry name" value="LACTOSE OPERON REPRESSOR"/>
    <property type="match status" value="1"/>
</dbReference>
<accession>A0A6N2ZW05</accession>
<dbReference type="InterPro" id="IPR001387">
    <property type="entry name" value="Cro/C1-type_HTH"/>
</dbReference>
<gene>
    <name evidence="6" type="primary">lacI</name>
    <name evidence="6" type="ORF">EMLFYP7_00739</name>
</gene>
<dbReference type="NCBIfam" id="NF007075">
    <property type="entry name" value="PRK09526.1"/>
    <property type="match status" value="1"/>
</dbReference>
<dbReference type="PANTHER" id="PTHR30146">
    <property type="entry name" value="LACI-RELATED TRANSCRIPTIONAL REPRESSOR"/>
    <property type="match status" value="1"/>
</dbReference>
<dbReference type="PROSITE" id="PS00356">
    <property type="entry name" value="HTH_LACI_1"/>
    <property type="match status" value="1"/>
</dbReference>
<dbReference type="Pfam" id="PF00356">
    <property type="entry name" value="LacI"/>
    <property type="match status" value="1"/>
</dbReference>
<feature type="domain" description="HTH lacI-type" evidence="4">
    <location>
        <begin position="40"/>
        <end position="94"/>
    </location>
</feature>
<keyword evidence="2" id="KW-0238">DNA-binding</keyword>
<evidence type="ECO:0000256" key="3">
    <source>
        <dbReference type="ARBA" id="ARBA00023163"/>
    </source>
</evidence>
<dbReference type="GO" id="GO:0003700">
    <property type="term" value="F:DNA-binding transcription factor activity"/>
    <property type="evidence" value="ECO:0007669"/>
    <property type="project" value="TreeGrafter"/>
</dbReference>
<dbReference type="AlphaFoldDB" id="A0A6N2ZW05"/>
<protein>
    <submittedName>
        <fullName evidence="6">Lactose operon repressor</fullName>
    </submittedName>
</protein>
<evidence type="ECO:0000313" key="6">
    <source>
        <dbReference type="EMBL" id="VYT83765.1"/>
    </source>
</evidence>
<evidence type="ECO:0000256" key="2">
    <source>
        <dbReference type="ARBA" id="ARBA00023125"/>
    </source>
</evidence>
<dbReference type="SUPFAM" id="SSF47413">
    <property type="entry name" value="lambda repressor-like DNA-binding domains"/>
    <property type="match status" value="1"/>
</dbReference>
<dbReference type="GO" id="GO:0000976">
    <property type="term" value="F:transcription cis-regulatory region binding"/>
    <property type="evidence" value="ECO:0007669"/>
    <property type="project" value="TreeGrafter"/>
</dbReference>
<dbReference type="SUPFAM" id="SSF53822">
    <property type="entry name" value="Periplasmic binding protein-like I"/>
    <property type="match status" value="1"/>
</dbReference>
<sequence>MARRYLFYSSLHLSDAVTATGIIRYTERHHIATLKAMKNITLYDVARLAGVSYQTVSRVINQGAHVSPRTREKVLAAMETLHYVPNRGAQQLAGKRTKSIGLLTADLALHAPSQIASAVKSRAGQSGASVLIAMPEQQDPQGCTRALQELLAQRVDGLLINLPLDDDQAQALAAQAHPVPVLFLDVSDSAAVNSLVFDAAQGARLGVEHLLAQGHTQIALLGGPRSSVSARARMAGWKGALERAGLTPCGCEQGDWSAASGYEKGHLLLGATPAPQAILVANDQMALGVLRACAEKGLTVPDLVSVVGYDDTADSAWFSPPLTTLRQAFKEAGERSVEWLLARQPGDESIAQLQLPVTLIERASTAPATQGGISGETLAGRLNELARLVARLDRR</sequence>
<dbReference type="SMART" id="SM00354">
    <property type="entry name" value="HTH_LACI"/>
    <property type="match status" value="1"/>
</dbReference>
<dbReference type="Gene3D" id="3.40.50.2300">
    <property type="match status" value="2"/>
</dbReference>
<feature type="domain" description="HTH cro/C1-type" evidence="5">
    <location>
        <begin position="31"/>
        <end position="84"/>
    </location>
</feature>
<keyword evidence="1" id="KW-0805">Transcription regulation</keyword>
<dbReference type="Pfam" id="PF13377">
    <property type="entry name" value="Peripla_BP_3"/>
    <property type="match status" value="1"/>
</dbReference>
<dbReference type="PRINTS" id="PR00036">
    <property type="entry name" value="HTHLACI"/>
</dbReference>
<evidence type="ECO:0000259" key="4">
    <source>
        <dbReference type="PROSITE" id="PS50932"/>
    </source>
</evidence>
<name>A0A6N2ZW05_9ENTR</name>
<dbReference type="EMBL" id="CACRTZ010000004">
    <property type="protein sequence ID" value="VYT83765.1"/>
    <property type="molecule type" value="Genomic_DNA"/>
</dbReference>